<evidence type="ECO:0000313" key="1">
    <source>
        <dbReference type="EMBL" id="KAK8506924.1"/>
    </source>
</evidence>
<proteinExistence type="predicted"/>
<name>A0ABR2BID6_9ROSI</name>
<keyword evidence="2" id="KW-1185">Reference proteome</keyword>
<dbReference type="Proteomes" id="UP001472677">
    <property type="component" value="Unassembled WGS sequence"/>
</dbReference>
<accession>A0ABR2BID6</accession>
<comment type="caution">
    <text evidence="1">The sequence shown here is derived from an EMBL/GenBank/DDBJ whole genome shotgun (WGS) entry which is preliminary data.</text>
</comment>
<dbReference type="EMBL" id="JBBPBM010000111">
    <property type="protein sequence ID" value="KAK8506924.1"/>
    <property type="molecule type" value="Genomic_DNA"/>
</dbReference>
<reference evidence="1 2" key="1">
    <citation type="journal article" date="2024" name="G3 (Bethesda)">
        <title>Genome assembly of Hibiscus sabdariffa L. provides insights into metabolisms of medicinal natural products.</title>
        <authorList>
            <person name="Kim T."/>
        </authorList>
    </citation>
    <scope>NUCLEOTIDE SEQUENCE [LARGE SCALE GENOMIC DNA]</scope>
    <source>
        <strain evidence="1">TK-2024</strain>
        <tissue evidence="1">Old leaves</tissue>
    </source>
</reference>
<sequence length="72" mass="7664">MLDRLQFTTQAIAFSPDGLFVVELHHDSMAEDGPHAGDSIQGPVPEDLGFEFGLLCVSSVGKHLSEVPAGEL</sequence>
<protein>
    <submittedName>
        <fullName evidence="1">Uncharacterized protein</fullName>
    </submittedName>
</protein>
<evidence type="ECO:0000313" key="2">
    <source>
        <dbReference type="Proteomes" id="UP001472677"/>
    </source>
</evidence>
<gene>
    <name evidence="1" type="ORF">V6N12_009236</name>
</gene>
<organism evidence="1 2">
    <name type="scientific">Hibiscus sabdariffa</name>
    <name type="common">roselle</name>
    <dbReference type="NCBI Taxonomy" id="183260"/>
    <lineage>
        <taxon>Eukaryota</taxon>
        <taxon>Viridiplantae</taxon>
        <taxon>Streptophyta</taxon>
        <taxon>Embryophyta</taxon>
        <taxon>Tracheophyta</taxon>
        <taxon>Spermatophyta</taxon>
        <taxon>Magnoliopsida</taxon>
        <taxon>eudicotyledons</taxon>
        <taxon>Gunneridae</taxon>
        <taxon>Pentapetalae</taxon>
        <taxon>rosids</taxon>
        <taxon>malvids</taxon>
        <taxon>Malvales</taxon>
        <taxon>Malvaceae</taxon>
        <taxon>Malvoideae</taxon>
        <taxon>Hibiscus</taxon>
    </lineage>
</organism>